<evidence type="ECO:0000313" key="4">
    <source>
        <dbReference type="Proteomes" id="UP000279259"/>
    </source>
</evidence>
<feature type="region of interest" description="Disordered" evidence="1">
    <location>
        <begin position="1"/>
        <end position="67"/>
    </location>
</feature>
<comment type="caution">
    <text evidence="3">The sequence shown here is derived from an EMBL/GenBank/DDBJ whole genome shotgun (WGS) entry which is preliminary data.</text>
</comment>
<dbReference type="GO" id="GO:0005261">
    <property type="term" value="F:monoatomic cation channel activity"/>
    <property type="evidence" value="ECO:0007669"/>
    <property type="project" value="TreeGrafter"/>
</dbReference>
<proteinExistence type="predicted"/>
<evidence type="ECO:0000259" key="2">
    <source>
        <dbReference type="Pfam" id="PF20262"/>
    </source>
</evidence>
<dbReference type="GO" id="GO:0034703">
    <property type="term" value="C:cation channel complex"/>
    <property type="evidence" value="ECO:0007669"/>
    <property type="project" value="TreeGrafter"/>
</dbReference>
<feature type="compositionally biased region" description="Low complexity" evidence="1">
    <location>
        <begin position="31"/>
        <end position="50"/>
    </location>
</feature>
<accession>A0A427YU85</accession>
<evidence type="ECO:0000313" key="3">
    <source>
        <dbReference type="EMBL" id="RSH94561.1"/>
    </source>
</evidence>
<gene>
    <name evidence="3" type="ORF">EHS25_004365</name>
</gene>
<feature type="region of interest" description="Disordered" evidence="1">
    <location>
        <begin position="81"/>
        <end position="196"/>
    </location>
</feature>
<dbReference type="PANTHER" id="PTHR31781:SF1">
    <property type="entry name" value="PROTEIN UNC-80 HOMOLOG"/>
    <property type="match status" value="1"/>
</dbReference>
<dbReference type="OrthoDB" id="5584001at2759"/>
<sequence>MPDPSSSSPTRPPRAAKRVPSGPRPPPIPNPASSSSRTSPSSSRVTSTASIPQSIRSHPELRGQPSLASLSRLRFESESPLDALIDSEHDFTISPEQSPPLPNESPSRLPGPSSPPVLHGGHDPPHPVRGKTQLLTSPDRRDGKNSAIRSQTTPVPSRPSTPSAASLFDRPSTPSSFVIHRSSTPTLTSPKSARPKPLRLQTANLVPPPSSSPTKAVSPSLKHWQQVRHHVLTTPAEERAAAAAFPSKGKKFGLVSKAAGRFGFRHAAENVMGYNDRRQSVTAMLGDLGGLSAEEKEEIARERRKFARDVKACLDACAGEESHRRLLRAAQRQEQGHAKAASIHGSQHTAQRYVFDPDFSAFAPLLTELHKHLPAARAKRAWSRTCPHHGAILAELSVAFLPGDTSPGNQLQVLEVFGTVVRNWAADNAEEELDRWIFLCRALRVDDRQLRTRGLTLLSSFMRNDPALLRGPDHPHTALDFQAVALALLELLHAVDDSSYDATDHIRAVNELLTDLANGDILAVEEDSLVQVLSGAESGGSLGGSLGGVEKELLWLAAARLIGIDPSLAPWLLEGDGRVLKQFMPPPLLHATPPVVLNLRALSHTYVLSSLGNLIGSAEPDVLRQIWHTISQLMDEIEHLPSSGPATDVQLARSLLLLELRLHDAEAPAEGVDPFHLASTNADLPREHRPLLEQLLQRDKWKVGVLTAAKTVVVEASWTAVTSMIKWFLDNTAFAPLGRECVPPIIDRISTVVAPSNQVRQFFAFLSTAHPQLLYKPLFSLSASTQPSGILHHLRTVIALSDLLGPSRFWTHADPQMMVIVLMGGAAPKASKGKGKEGERGIVNVRLGRYAVLLELVTALGTIHGPALSGSSLRLFVDAIELRLGAMLEAEEREDALPTWYRALICLLFVRLRTITMSLRRSPWQRLLLRWFKDPASQSPSQPSGYVEDPSTTLSAVYNSIAKSPSSEPRSVTSPAPKMSTLSFKSTLPTVPKRLEGLIDASLQHTLPSLLTTFLLMKCAELSTSRLRALIFEDLHSPHVTTRASCLEKLAKLYFYRYQVLAQTVLTDRRGPVFQWTSRTLDFVATEIGSPMWVASHDVQDAALQKFGKTLPLELRQRLMELGWSEDPSFAGENDAEQIPISSLPSLQHQEAHAEKGSSPSRPALARRSSTGSAGSFSGRKRKAVFAPVLVGVGSEQATLLLKEANGVVGSISLEVVRLLQRDDAAAFLRPLAEDLSTSYPTALARLNALATSATPAFAYSALNALTGHLKLVLRSTPMFPGYSAALSTIAALVPNVSEISLRDIRKNKTEAILLPASIHEDEGGFKLHGPWRDGLLDIQTAQLLLLNELLKANPRDAYLVKKMLSNLQIQASIAHVPFARAWLIVVTTLFGYVNRNYNDRAELRHFLVNISVILKQHGTSHLLVAAHAMRVFMLCAARFRRVFATMGFSTIMRSVYETYASGNAVVRDCIQYAVRSFYRIHQDAFVYHTCVVIAEGAFDPAAVHDLLVSLSVPNSTSSGVPSGIRGLNDKEEIEAIAQMLSGPELSIAEIGTGRAERQAAKVASLDLDSNLFHRENIVRLFITVIAANPSTVRGANFLRLFAGLVPQIRDPPSVELVREGVEALGGVILRGRVGDDAAMLVFHPDSGETGGDWTRARSGYVSLVESFAHAGGQLGASATKTTLEIVVDLLRKQPEAVGPAASGILRELAKTHLAGTKPINFLRDIAPLFRMFIAVVDFSGVLDSITLLIRQASFELDEDTTKVIVIDYVGPAVRFLASASEEAMAFILPLRSSIARLLASAVFLRGDALGALERHLPNASLLASLVLPLALLVEPPPRPIETQSTLRSGYACCITCSKPLIIKIIILRAPSAISHTRGLWSYLASHVLNVVSEGDGRFFEPGPIQPAPRVVDWMMWSLFELVCLHNSPLMIPLRLRIQTSLHAIQQAASRSRPSTPGGGARTSTSPQMISGRPRLSSVRSPSFAFHARSASSSASPEVMAHRRLPSSSSGPTGLTPTPEQQGHARMPSASGQSQFLSPLVGLARSPSNAARPSFADLSARRASRPVFDAFPSPSPGMRFRFPSSAPARALPMGEKGAGGTIVHLLGAPSQVLSATSSAFPTLARRPSLAGEAIRELRVDHDELADGARRAIRVCSIMFGFEFGREDQEDQDEPIKMWSLHDALHVISDQTRLFVEEELRDVFNPTLDEEPDIHPSQHVDKALEAGYTLDQTSPFDEEKAAMQLPAQGTGALQLEVPRLAITPS</sequence>
<name>A0A427YU85_9TREE</name>
<feature type="region of interest" description="Disordered" evidence="1">
    <location>
        <begin position="1947"/>
        <end position="1977"/>
    </location>
</feature>
<reference evidence="3 4" key="1">
    <citation type="submission" date="2018-11" db="EMBL/GenBank/DDBJ databases">
        <title>Genome sequence of Saitozyma podzolica DSM 27192.</title>
        <authorList>
            <person name="Aliyu H."/>
            <person name="Gorte O."/>
            <person name="Ochsenreither K."/>
        </authorList>
    </citation>
    <scope>NUCLEOTIDE SEQUENCE [LARGE SCALE GENOMIC DNA]</scope>
    <source>
        <strain evidence="3 4">DSM 27192</strain>
    </source>
</reference>
<dbReference type="PANTHER" id="PTHR31781">
    <property type="entry name" value="UNC80"/>
    <property type="match status" value="1"/>
</dbReference>
<feature type="domain" description="Protein UNC80 C-terminal" evidence="2">
    <location>
        <begin position="1382"/>
        <end position="1607"/>
    </location>
</feature>
<keyword evidence="4" id="KW-1185">Reference proteome</keyword>
<dbReference type="Proteomes" id="UP000279259">
    <property type="component" value="Unassembled WGS sequence"/>
</dbReference>
<protein>
    <recommendedName>
        <fullName evidence="2">Protein UNC80 C-terminal domain-containing protein</fullName>
    </recommendedName>
</protein>
<evidence type="ECO:0000256" key="1">
    <source>
        <dbReference type="SAM" id="MobiDB-lite"/>
    </source>
</evidence>
<feature type="compositionally biased region" description="Polar residues" evidence="1">
    <location>
        <begin position="172"/>
        <end position="191"/>
    </location>
</feature>
<organism evidence="3 4">
    <name type="scientific">Saitozyma podzolica</name>
    <dbReference type="NCBI Taxonomy" id="1890683"/>
    <lineage>
        <taxon>Eukaryota</taxon>
        <taxon>Fungi</taxon>
        <taxon>Dikarya</taxon>
        <taxon>Basidiomycota</taxon>
        <taxon>Agaricomycotina</taxon>
        <taxon>Tremellomycetes</taxon>
        <taxon>Tremellales</taxon>
        <taxon>Trimorphomycetaceae</taxon>
        <taxon>Saitozyma</taxon>
    </lineage>
</organism>
<feature type="region of interest" description="Disordered" evidence="1">
    <location>
        <begin position="1147"/>
        <end position="1178"/>
    </location>
</feature>
<dbReference type="InterPro" id="IPR046460">
    <property type="entry name" value="UNC80_C"/>
</dbReference>
<dbReference type="GO" id="GO:0055080">
    <property type="term" value="P:monoatomic cation homeostasis"/>
    <property type="evidence" value="ECO:0007669"/>
    <property type="project" value="TreeGrafter"/>
</dbReference>
<dbReference type="STRING" id="1890683.A0A427YU85"/>
<dbReference type="EMBL" id="RSCD01000002">
    <property type="protein sequence ID" value="RSH94561.1"/>
    <property type="molecule type" value="Genomic_DNA"/>
</dbReference>
<feature type="compositionally biased region" description="Low complexity" evidence="1">
    <location>
        <begin position="2006"/>
        <end position="2019"/>
    </location>
</feature>
<feature type="region of interest" description="Disordered" evidence="1">
    <location>
        <begin position="1989"/>
        <end position="2033"/>
    </location>
</feature>
<feature type="compositionally biased region" description="Low complexity" evidence="1">
    <location>
        <begin position="1158"/>
        <end position="1170"/>
    </location>
</feature>
<feature type="compositionally biased region" description="Low complexity" evidence="1">
    <location>
        <begin position="149"/>
        <end position="166"/>
    </location>
</feature>
<dbReference type="Pfam" id="PF20262">
    <property type="entry name" value="UNC80_C"/>
    <property type="match status" value="1"/>
</dbReference>